<reference evidence="4" key="1">
    <citation type="submission" date="2019-08" db="EMBL/GenBank/DDBJ databases">
        <authorList>
            <person name="Kucharzyk K."/>
            <person name="Murdoch R.W."/>
            <person name="Higgins S."/>
            <person name="Loffler F."/>
        </authorList>
    </citation>
    <scope>NUCLEOTIDE SEQUENCE</scope>
</reference>
<keyword evidence="2" id="KW-0597">Phosphoprotein</keyword>
<accession>A0A645CVX7</accession>
<organism evidence="4">
    <name type="scientific">bioreactor metagenome</name>
    <dbReference type="NCBI Taxonomy" id="1076179"/>
    <lineage>
        <taxon>unclassified sequences</taxon>
        <taxon>metagenomes</taxon>
        <taxon>ecological metagenomes</taxon>
    </lineage>
</organism>
<dbReference type="GO" id="GO:0005829">
    <property type="term" value="C:cytosol"/>
    <property type="evidence" value="ECO:0007669"/>
    <property type="project" value="TreeGrafter"/>
</dbReference>
<protein>
    <submittedName>
        <fullName evidence="4">Acyl carrier protein</fullName>
    </submittedName>
</protein>
<dbReference type="PANTHER" id="PTHR20863:SF76">
    <property type="entry name" value="CARRIER DOMAIN-CONTAINING PROTEIN"/>
    <property type="match status" value="1"/>
</dbReference>
<evidence type="ECO:0000313" key="4">
    <source>
        <dbReference type="EMBL" id="MPM80852.1"/>
    </source>
</evidence>
<dbReference type="PANTHER" id="PTHR20863">
    <property type="entry name" value="ACYL CARRIER PROTEIN"/>
    <property type="match status" value="1"/>
</dbReference>
<dbReference type="NCBIfam" id="NF002150">
    <property type="entry name" value="PRK00982.1-4"/>
    <property type="match status" value="1"/>
</dbReference>
<evidence type="ECO:0000256" key="2">
    <source>
        <dbReference type="ARBA" id="ARBA00022553"/>
    </source>
</evidence>
<dbReference type="GO" id="GO:0000035">
    <property type="term" value="F:acyl binding"/>
    <property type="evidence" value="ECO:0007669"/>
    <property type="project" value="TreeGrafter"/>
</dbReference>
<comment type="caution">
    <text evidence="4">The sequence shown here is derived from an EMBL/GenBank/DDBJ whole genome shotgun (WGS) entry which is preliminary data.</text>
</comment>
<proteinExistence type="inferred from homology"/>
<dbReference type="Pfam" id="PF00550">
    <property type="entry name" value="PP-binding"/>
    <property type="match status" value="1"/>
</dbReference>
<evidence type="ECO:0000256" key="1">
    <source>
        <dbReference type="ARBA" id="ARBA00022450"/>
    </source>
</evidence>
<dbReference type="Gene3D" id="1.10.1200.10">
    <property type="entry name" value="ACP-like"/>
    <property type="match status" value="1"/>
</dbReference>
<dbReference type="NCBIfam" id="TIGR00517">
    <property type="entry name" value="acyl_carrier"/>
    <property type="match status" value="1"/>
</dbReference>
<name>A0A645CVX7_9ZZZZ</name>
<dbReference type="AlphaFoldDB" id="A0A645CVX7"/>
<dbReference type="SUPFAM" id="SSF47336">
    <property type="entry name" value="ACP-like"/>
    <property type="match status" value="1"/>
</dbReference>
<keyword evidence="1" id="KW-0596">Phosphopantetheine</keyword>
<dbReference type="GO" id="GO:0016020">
    <property type="term" value="C:membrane"/>
    <property type="evidence" value="ECO:0007669"/>
    <property type="project" value="GOC"/>
</dbReference>
<dbReference type="GO" id="GO:0009245">
    <property type="term" value="P:lipid A biosynthetic process"/>
    <property type="evidence" value="ECO:0007669"/>
    <property type="project" value="TreeGrafter"/>
</dbReference>
<dbReference type="InterPro" id="IPR009081">
    <property type="entry name" value="PP-bd_ACP"/>
</dbReference>
<dbReference type="EMBL" id="VSSQ01030349">
    <property type="protein sequence ID" value="MPM80852.1"/>
    <property type="molecule type" value="Genomic_DNA"/>
</dbReference>
<gene>
    <name evidence="4" type="primary">acpP_60</name>
    <name evidence="4" type="ORF">SDC9_127903</name>
</gene>
<dbReference type="InterPro" id="IPR003231">
    <property type="entry name" value="ACP"/>
</dbReference>
<dbReference type="InterPro" id="IPR036736">
    <property type="entry name" value="ACP-like_sf"/>
</dbReference>
<dbReference type="PROSITE" id="PS50075">
    <property type="entry name" value="CARRIER"/>
    <property type="match status" value="1"/>
</dbReference>
<dbReference type="GO" id="GO:0000036">
    <property type="term" value="F:acyl carrier activity"/>
    <property type="evidence" value="ECO:0007669"/>
    <property type="project" value="TreeGrafter"/>
</dbReference>
<dbReference type="NCBIfam" id="NF002148">
    <property type="entry name" value="PRK00982.1-2"/>
    <property type="match status" value="1"/>
</dbReference>
<evidence type="ECO:0000259" key="3">
    <source>
        <dbReference type="PROSITE" id="PS50075"/>
    </source>
</evidence>
<sequence>MDIFEKVKEIVSEKLHISPERITLESNFKKDFEADSIDLFELVMTMEEAFDVELDDDAVVGIETVADVVHYLQEKM</sequence>
<feature type="domain" description="Carrier" evidence="3">
    <location>
        <begin position="1"/>
        <end position="76"/>
    </location>
</feature>
<dbReference type="HAMAP" id="MF_01217">
    <property type="entry name" value="Acyl_carrier"/>
    <property type="match status" value="1"/>
</dbReference>